<protein>
    <submittedName>
        <fullName evidence="4">Glycosyl transferase group 1</fullName>
    </submittedName>
</protein>
<proteinExistence type="predicted"/>
<dbReference type="AlphaFoldDB" id="A0A2P2C2Y7"/>
<feature type="domain" description="Glycosyl transferase family 1" evidence="3">
    <location>
        <begin position="166"/>
        <end position="322"/>
    </location>
</feature>
<dbReference type="Gene3D" id="3.40.50.2000">
    <property type="entry name" value="Glycogen Phosphorylase B"/>
    <property type="match status" value="2"/>
</dbReference>
<accession>A0A2P2C2Y7</accession>
<dbReference type="SUPFAM" id="SSF53756">
    <property type="entry name" value="UDP-Glycosyltransferase/glycogen phosphorylase"/>
    <property type="match status" value="1"/>
</dbReference>
<keyword evidence="1" id="KW-0328">Glycosyltransferase</keyword>
<dbReference type="Pfam" id="PF00534">
    <property type="entry name" value="Glycos_transf_1"/>
    <property type="match status" value="1"/>
</dbReference>
<dbReference type="PANTHER" id="PTHR12526:SF510">
    <property type="entry name" value="D-INOSITOL 3-PHOSPHATE GLYCOSYLTRANSFERASE"/>
    <property type="match status" value="1"/>
</dbReference>
<dbReference type="CDD" id="cd03801">
    <property type="entry name" value="GT4_PimA-like"/>
    <property type="match status" value="1"/>
</dbReference>
<dbReference type="PANTHER" id="PTHR12526">
    <property type="entry name" value="GLYCOSYLTRANSFERASE"/>
    <property type="match status" value="1"/>
</dbReference>
<evidence type="ECO:0000256" key="1">
    <source>
        <dbReference type="ARBA" id="ARBA00022676"/>
    </source>
</evidence>
<dbReference type="InterPro" id="IPR001296">
    <property type="entry name" value="Glyco_trans_1"/>
</dbReference>
<evidence type="ECO:0000313" key="4">
    <source>
        <dbReference type="EMBL" id="CUR56349.1"/>
    </source>
</evidence>
<organism evidence="4">
    <name type="scientific">metagenome</name>
    <dbReference type="NCBI Taxonomy" id="256318"/>
    <lineage>
        <taxon>unclassified sequences</taxon>
        <taxon>metagenomes</taxon>
    </lineage>
</organism>
<sequence length="348" mass="36342">MLHVVVPGGIDDPARPSGGNTYDRRLCAALAEQGRSVRLVEVEGGWPWSADVGAPELERALAGLPDGSTVLVDGLLASRLPGVMLPASRRLRVVLLVHLPAGVDDVLARLPEQQVVRAAVGVVTPSAWCRDWLVWTYELDPAHVVVARPGVDPAEVAAGTTSGAALLTVGAVSSVKGQDHLLAALADLRDLPWTWTCVGSTSVEPEATVRLRRAATALGVADRIVLAGPLGGGDLEAAYAGADLLVLPSRTESYGMVLTEAIAHGLPVVATDVGGVREALGEPMGDGLPGLVVRPGDPTDLASALRRWLSEPALRDRLRTAALRRRSVLDGWSVTAERVVHALGEVAV</sequence>
<dbReference type="GO" id="GO:0016757">
    <property type="term" value="F:glycosyltransferase activity"/>
    <property type="evidence" value="ECO:0007669"/>
    <property type="project" value="UniProtKB-KW"/>
</dbReference>
<gene>
    <name evidence="4" type="ORF">NOCA1110036</name>
</gene>
<evidence type="ECO:0000259" key="3">
    <source>
        <dbReference type="Pfam" id="PF00534"/>
    </source>
</evidence>
<name>A0A2P2C2Y7_9ZZZZ</name>
<reference evidence="4" key="1">
    <citation type="submission" date="2015-08" db="EMBL/GenBank/DDBJ databases">
        <authorList>
            <person name="Babu N.S."/>
            <person name="Beckwith C.J."/>
            <person name="Beseler K.G."/>
            <person name="Brison A."/>
            <person name="Carone J.V."/>
            <person name="Caskin T.P."/>
            <person name="Diamond M."/>
            <person name="Durham M.E."/>
            <person name="Foxe J.M."/>
            <person name="Go M."/>
            <person name="Henderson B.A."/>
            <person name="Jones I.B."/>
            <person name="McGettigan J.A."/>
            <person name="Micheletti S.J."/>
            <person name="Nasrallah M.E."/>
            <person name="Ortiz D."/>
            <person name="Piller C.R."/>
            <person name="Privatt S.R."/>
            <person name="Schneider S.L."/>
            <person name="Sharp S."/>
            <person name="Smith T.C."/>
            <person name="Stanton J.D."/>
            <person name="Ullery H.E."/>
            <person name="Wilson R.J."/>
            <person name="Serrano M.G."/>
            <person name="Buck G."/>
            <person name="Lee V."/>
            <person name="Wang Y."/>
            <person name="Carvalho R."/>
            <person name="Voegtly L."/>
            <person name="Shi R."/>
            <person name="Duckworth R."/>
            <person name="Johnson A."/>
            <person name="Loviza R."/>
            <person name="Walstead R."/>
            <person name="Shah Z."/>
            <person name="Kiflezghi M."/>
            <person name="Wade K."/>
            <person name="Ball S.L."/>
            <person name="Bradley K.W."/>
            <person name="Asai D.J."/>
            <person name="Bowman C.A."/>
            <person name="Russell D.A."/>
            <person name="Pope W.H."/>
            <person name="Jacobs-Sera D."/>
            <person name="Hendrix R.W."/>
            <person name="Hatfull G.F."/>
        </authorList>
    </citation>
    <scope>NUCLEOTIDE SEQUENCE</scope>
</reference>
<dbReference type="EMBL" id="CZKB01000003">
    <property type="protein sequence ID" value="CUR56349.1"/>
    <property type="molecule type" value="Genomic_DNA"/>
</dbReference>
<evidence type="ECO:0000256" key="2">
    <source>
        <dbReference type="ARBA" id="ARBA00022679"/>
    </source>
</evidence>
<keyword evidence="2 4" id="KW-0808">Transferase</keyword>